<dbReference type="InterPro" id="IPR038691">
    <property type="entry name" value="ComJ_sf"/>
</dbReference>
<name>A0ABU8BCJ1_9BRAD</name>
<dbReference type="Proteomes" id="UP001364224">
    <property type="component" value="Unassembled WGS sequence"/>
</dbReference>
<reference evidence="1 2" key="1">
    <citation type="submission" date="2024-02" db="EMBL/GenBank/DDBJ databases">
        <title>Adaptive strategies in a cosmopolitan and abundant soil bacterium.</title>
        <authorList>
            <person name="Carini P."/>
        </authorList>
    </citation>
    <scope>NUCLEOTIDE SEQUENCE [LARGE SCALE GENOMIC DNA]</scope>
    <source>
        <strain evidence="1 2">AZCC 1608</strain>
    </source>
</reference>
<evidence type="ECO:0000313" key="2">
    <source>
        <dbReference type="Proteomes" id="UP001364224"/>
    </source>
</evidence>
<dbReference type="EMBL" id="JAZHRV010000001">
    <property type="protein sequence ID" value="MEH2556260.1"/>
    <property type="molecule type" value="Genomic_DNA"/>
</dbReference>
<gene>
    <name evidence="1" type="ORF">V1286_003789</name>
</gene>
<organism evidence="1 2">
    <name type="scientific">Bradyrhizobium algeriense</name>
    <dbReference type="NCBI Taxonomy" id="634784"/>
    <lineage>
        <taxon>Bacteria</taxon>
        <taxon>Pseudomonadati</taxon>
        <taxon>Pseudomonadota</taxon>
        <taxon>Alphaproteobacteria</taxon>
        <taxon>Hyphomicrobiales</taxon>
        <taxon>Nitrobacteraceae</taxon>
        <taxon>Bradyrhizobium</taxon>
    </lineage>
</organism>
<evidence type="ECO:0000313" key="1">
    <source>
        <dbReference type="EMBL" id="MEH2556260.1"/>
    </source>
</evidence>
<accession>A0ABU8BCJ1</accession>
<comment type="caution">
    <text evidence="1">The sequence shown here is derived from an EMBL/GenBank/DDBJ whole genome shotgun (WGS) entry which is preliminary data.</text>
</comment>
<protein>
    <submittedName>
        <fullName evidence="1">Uncharacterized protein</fullName>
    </submittedName>
</protein>
<keyword evidence="2" id="KW-1185">Reference proteome</keyword>
<sequence>MEDRLLGAGRLFASHYQIVVCDDPSATVSDDANWSKEKSSRGFAGTPTFRMIGTEADLNDHWVELVATSQPPSSDEWQRITCVHFSSRGGKIHVMSVVDDQPLLSVEIEPGDYGIYAAAQNLGIDQLSLGEDGKLTDAEISVRKDFEWYRLFIVPGKPETEGRLIDRSAPLSPSV</sequence>
<proteinExistence type="predicted"/>
<dbReference type="Gene3D" id="2.60.34.30">
    <property type="entry name" value="Competence, DNA-entry nuclease inhibitor, ComJ"/>
    <property type="match status" value="1"/>
</dbReference>
<dbReference type="RefSeq" id="WP_334481579.1">
    <property type="nucleotide sequence ID" value="NZ_JAZHRV010000001.1"/>
</dbReference>